<protein>
    <submittedName>
        <fullName evidence="4">Glycosyltransferase involved in cell wall bisynthesis</fullName>
    </submittedName>
</protein>
<keyword evidence="2 4" id="KW-0808">Transferase</keyword>
<dbReference type="GO" id="GO:0016757">
    <property type="term" value="F:glycosyltransferase activity"/>
    <property type="evidence" value="ECO:0007669"/>
    <property type="project" value="UniProtKB-KW"/>
</dbReference>
<organism evidence="4 5">
    <name type="scientific">Lutibacter agarilyticus</name>
    <dbReference type="NCBI Taxonomy" id="1109740"/>
    <lineage>
        <taxon>Bacteria</taxon>
        <taxon>Pseudomonadati</taxon>
        <taxon>Bacteroidota</taxon>
        <taxon>Flavobacteriia</taxon>
        <taxon>Flavobacteriales</taxon>
        <taxon>Flavobacteriaceae</taxon>
        <taxon>Lutibacter</taxon>
    </lineage>
</organism>
<keyword evidence="1" id="KW-0328">Glycosyltransferase</keyword>
<dbReference type="Pfam" id="PF00534">
    <property type="entry name" value="Glycos_transf_1"/>
    <property type="match status" value="1"/>
</dbReference>
<evidence type="ECO:0000259" key="3">
    <source>
        <dbReference type="Pfam" id="PF00534"/>
    </source>
</evidence>
<reference evidence="4 5" key="1">
    <citation type="submission" date="2017-06" db="EMBL/GenBank/DDBJ databases">
        <authorList>
            <person name="Kim H.J."/>
            <person name="Triplett B.A."/>
        </authorList>
    </citation>
    <scope>NUCLEOTIDE SEQUENCE [LARGE SCALE GENOMIC DNA]</scope>
    <source>
        <strain evidence="4 5">DSM 29150</strain>
    </source>
</reference>
<sequence>MKQVIVSVTNDITTDQRVHKVCTSLTEMNFNVTVIGRKLKNSIPINRKYSTLRFKLLFNKGVLFYAEYNLRLFLKLLFTKKDILLANDLDTLLPNYFASKIFKTKLVYDSHELFTEVPELIDRTFVKNTWLRIEKFIVPKLKHNYTVCNSIANYYNSKYNTNFKTLRNLPFKTTNNLNGTFPFNTNNQKIILYQGALNKGRGLELMIETMKRIDNAIFVIIGSGDVEKQLVLQVKKLNLQEKVKFISKITPKALQKLTPLADLGLSIEEDLGLNYRFALPNKVFDYIQAQVPILVSDLIEMKQIVEQYNVGEIILDRSPTALANQITAMLQKGKSLYSKQLIKASNELIWEKESKKLIEIINNLE</sequence>
<accession>A0A238WKH8</accession>
<dbReference type="Proteomes" id="UP000198384">
    <property type="component" value="Unassembled WGS sequence"/>
</dbReference>
<dbReference type="InterPro" id="IPR001296">
    <property type="entry name" value="Glyco_trans_1"/>
</dbReference>
<dbReference type="Gene3D" id="3.40.50.2000">
    <property type="entry name" value="Glycogen Phosphorylase B"/>
    <property type="match status" value="2"/>
</dbReference>
<dbReference type="RefSeq" id="WP_141119685.1">
    <property type="nucleotide sequence ID" value="NZ_FZNT01000003.1"/>
</dbReference>
<dbReference type="AlphaFoldDB" id="A0A238WKH8"/>
<evidence type="ECO:0000256" key="1">
    <source>
        <dbReference type="ARBA" id="ARBA00022676"/>
    </source>
</evidence>
<feature type="domain" description="Glycosyl transferase family 1" evidence="3">
    <location>
        <begin position="186"/>
        <end position="336"/>
    </location>
</feature>
<gene>
    <name evidence="4" type="ORF">SAMN06265371_103240</name>
</gene>
<evidence type="ECO:0000313" key="5">
    <source>
        <dbReference type="Proteomes" id="UP000198384"/>
    </source>
</evidence>
<evidence type="ECO:0000313" key="4">
    <source>
        <dbReference type="EMBL" id="SNR46169.1"/>
    </source>
</evidence>
<keyword evidence="5" id="KW-1185">Reference proteome</keyword>
<dbReference type="EMBL" id="FZNT01000003">
    <property type="protein sequence ID" value="SNR46169.1"/>
    <property type="molecule type" value="Genomic_DNA"/>
</dbReference>
<proteinExistence type="predicted"/>
<dbReference type="PANTHER" id="PTHR12526">
    <property type="entry name" value="GLYCOSYLTRANSFERASE"/>
    <property type="match status" value="1"/>
</dbReference>
<name>A0A238WKH8_9FLAO</name>
<dbReference type="OrthoDB" id="9813214at2"/>
<dbReference type="SUPFAM" id="SSF53756">
    <property type="entry name" value="UDP-Glycosyltransferase/glycogen phosphorylase"/>
    <property type="match status" value="1"/>
</dbReference>
<dbReference type="PANTHER" id="PTHR12526:SF629">
    <property type="entry name" value="TEICHURONIC ACID BIOSYNTHESIS GLYCOSYLTRANSFERASE TUAH-RELATED"/>
    <property type="match status" value="1"/>
</dbReference>
<evidence type="ECO:0000256" key="2">
    <source>
        <dbReference type="ARBA" id="ARBA00022679"/>
    </source>
</evidence>